<organism evidence="2 3">
    <name type="scientific">Colocasia esculenta</name>
    <name type="common">Wild taro</name>
    <name type="synonym">Arum esculentum</name>
    <dbReference type="NCBI Taxonomy" id="4460"/>
    <lineage>
        <taxon>Eukaryota</taxon>
        <taxon>Viridiplantae</taxon>
        <taxon>Streptophyta</taxon>
        <taxon>Embryophyta</taxon>
        <taxon>Tracheophyta</taxon>
        <taxon>Spermatophyta</taxon>
        <taxon>Magnoliopsida</taxon>
        <taxon>Liliopsida</taxon>
        <taxon>Araceae</taxon>
        <taxon>Aroideae</taxon>
        <taxon>Colocasieae</taxon>
        <taxon>Colocasia</taxon>
    </lineage>
</organism>
<dbReference type="AlphaFoldDB" id="A0A843V554"/>
<proteinExistence type="predicted"/>
<feature type="region of interest" description="Disordered" evidence="1">
    <location>
        <begin position="63"/>
        <end position="107"/>
    </location>
</feature>
<protein>
    <submittedName>
        <fullName evidence="2">Uncharacterized protein</fullName>
    </submittedName>
</protein>
<gene>
    <name evidence="2" type="ORF">Taro_020418</name>
</gene>
<keyword evidence="3" id="KW-1185">Reference proteome</keyword>
<reference evidence="2" key="1">
    <citation type="submission" date="2017-07" db="EMBL/GenBank/DDBJ databases">
        <title>Taro Niue Genome Assembly and Annotation.</title>
        <authorList>
            <person name="Atibalentja N."/>
            <person name="Keating K."/>
            <person name="Fields C.J."/>
        </authorList>
    </citation>
    <scope>NUCLEOTIDE SEQUENCE</scope>
    <source>
        <strain evidence="2">Niue_2</strain>
        <tissue evidence="2">Leaf</tissue>
    </source>
</reference>
<name>A0A843V554_COLES</name>
<evidence type="ECO:0000256" key="1">
    <source>
        <dbReference type="SAM" id="MobiDB-lite"/>
    </source>
</evidence>
<evidence type="ECO:0000313" key="3">
    <source>
        <dbReference type="Proteomes" id="UP000652761"/>
    </source>
</evidence>
<dbReference type="EMBL" id="NMUH01001011">
    <property type="protein sequence ID" value="MQL87863.1"/>
    <property type="molecule type" value="Genomic_DNA"/>
</dbReference>
<sequence>MLGSIGVKVVTGTSIPRIRPLEPKNNFDLNTKVLARYGSRTMTWTGRKFDVWRTLFLSASRQGGPLDPRSHEPIKTPALDETTPQKKTRSNVGSRDPSLGWTSPRIPRRPPSRGALIYRRGALISSPPLVWFFRISGALLLRHAPLRTAAISTLFTSPLKQVFRTLGFYD</sequence>
<dbReference type="Proteomes" id="UP000652761">
    <property type="component" value="Unassembled WGS sequence"/>
</dbReference>
<accession>A0A843V554</accession>
<evidence type="ECO:0000313" key="2">
    <source>
        <dbReference type="EMBL" id="MQL87863.1"/>
    </source>
</evidence>
<comment type="caution">
    <text evidence="2">The sequence shown here is derived from an EMBL/GenBank/DDBJ whole genome shotgun (WGS) entry which is preliminary data.</text>
</comment>